<dbReference type="Proteomes" id="UP001244787">
    <property type="component" value="Unassembled WGS sequence"/>
</dbReference>
<gene>
    <name evidence="1" type="ORF">QRD02_09230</name>
</gene>
<keyword evidence="2" id="KW-1185">Reference proteome</keyword>
<organism evidence="1 2">
    <name type="scientific">Aequorivita aurantiaca</name>
    <dbReference type="NCBI Taxonomy" id="3053356"/>
    <lineage>
        <taxon>Bacteria</taxon>
        <taxon>Pseudomonadati</taxon>
        <taxon>Bacteroidota</taxon>
        <taxon>Flavobacteriia</taxon>
        <taxon>Flavobacteriales</taxon>
        <taxon>Flavobacteriaceae</taxon>
        <taxon>Aequorivita</taxon>
    </lineage>
</organism>
<dbReference type="InterPro" id="IPR025506">
    <property type="entry name" value="Abi_alpha"/>
</dbReference>
<reference evidence="1 2" key="1">
    <citation type="submission" date="2023-06" db="EMBL/GenBank/DDBJ databases">
        <authorList>
            <person name="Ye Y.-Q."/>
            <person name="Du Z.-J."/>
        </authorList>
    </citation>
    <scope>NUCLEOTIDE SEQUENCE [LARGE SCALE GENOMIC DNA]</scope>
    <source>
        <strain evidence="1 2">SDUM287046</strain>
    </source>
</reference>
<dbReference type="EMBL" id="JAUGQQ010000005">
    <property type="protein sequence ID" value="MDN3724565.1"/>
    <property type="molecule type" value="Genomic_DNA"/>
</dbReference>
<comment type="caution">
    <text evidence="1">The sequence shown here is derived from an EMBL/GenBank/DDBJ whole genome shotgun (WGS) entry which is preliminary data.</text>
</comment>
<evidence type="ECO:0000313" key="2">
    <source>
        <dbReference type="Proteomes" id="UP001244787"/>
    </source>
</evidence>
<evidence type="ECO:0000313" key="1">
    <source>
        <dbReference type="EMBL" id="MDN3724565.1"/>
    </source>
</evidence>
<protein>
    <submittedName>
        <fullName evidence="1">Abi-alpha family protein</fullName>
    </submittedName>
</protein>
<dbReference type="Pfam" id="PF14337">
    <property type="entry name" value="Abi_alpha"/>
    <property type="match status" value="1"/>
</dbReference>
<accession>A0ABT8DN36</accession>
<dbReference type="RefSeq" id="WP_290254655.1">
    <property type="nucleotide sequence ID" value="NZ_JAUGQQ010000005.1"/>
</dbReference>
<name>A0ABT8DN36_9FLAO</name>
<proteinExistence type="predicted"/>
<sequence length="218" mass="25102">MSDKELNIKSSTIEKGLDLAKDFLGKLIFPAVEEVGLLMGDNIKVWRFKNQIRLLNNVEKYVNEKNISTKKVPLKILLPLLENASLEEDPILNKMWENLLINYIDSNKLFTISIFPMFLSQLSTREATFLKHLIILVKEYDLSGEKLKLYENDFRGVQSLNIPDAEISNMVRLGIIGWISGIDILTRCEFNRPSVSNKEKYIYLTKLGEEFIQACSIK</sequence>